<dbReference type="SUPFAM" id="SSF50156">
    <property type="entry name" value="PDZ domain-like"/>
    <property type="match status" value="1"/>
</dbReference>
<dbReference type="InterPro" id="IPR036034">
    <property type="entry name" value="PDZ_sf"/>
</dbReference>
<keyword evidence="2" id="KW-1185">Reference proteome</keyword>
<dbReference type="RefSeq" id="WP_408074473.1">
    <property type="nucleotide sequence ID" value="NZ_JBELQB010000005.1"/>
</dbReference>
<proteinExistence type="predicted"/>
<comment type="caution">
    <text evidence="1">The sequence shown here is derived from an EMBL/GenBank/DDBJ whole genome shotgun (WGS) entry which is preliminary data.</text>
</comment>
<dbReference type="SUPFAM" id="SSF50630">
    <property type="entry name" value="Acid proteases"/>
    <property type="match status" value="1"/>
</dbReference>
<evidence type="ECO:0000313" key="1">
    <source>
        <dbReference type="EMBL" id="MFL9837473.1"/>
    </source>
</evidence>
<reference evidence="1 2" key="1">
    <citation type="submission" date="2024-06" db="EMBL/GenBank/DDBJ databases">
        <authorList>
            <person name="Kaempfer P."/>
            <person name="Viver T."/>
        </authorList>
    </citation>
    <scope>NUCLEOTIDE SEQUENCE [LARGE SCALE GENOMIC DNA]</scope>
    <source>
        <strain evidence="1 2">ST-75</strain>
    </source>
</reference>
<dbReference type="PROSITE" id="PS51257">
    <property type="entry name" value="PROKAR_LIPOPROTEIN"/>
    <property type="match status" value="1"/>
</dbReference>
<evidence type="ECO:0000313" key="2">
    <source>
        <dbReference type="Proteomes" id="UP001629059"/>
    </source>
</evidence>
<dbReference type="EMBL" id="JBELQB010000005">
    <property type="protein sequence ID" value="MFL9837473.1"/>
    <property type="molecule type" value="Genomic_DNA"/>
</dbReference>
<keyword evidence="1" id="KW-0645">Protease</keyword>
<accession>A0ABW8YBR9</accession>
<organism evidence="1 2">
    <name type="scientific">Flavobacterium rhizophilum</name>
    <dbReference type="NCBI Taxonomy" id="3163296"/>
    <lineage>
        <taxon>Bacteria</taxon>
        <taxon>Pseudomonadati</taxon>
        <taxon>Bacteroidota</taxon>
        <taxon>Flavobacteriia</taxon>
        <taxon>Flavobacteriales</taxon>
        <taxon>Flavobacteriaceae</taxon>
        <taxon>Flavobacterium</taxon>
    </lineage>
</organism>
<keyword evidence="1" id="KW-0378">Hydrolase</keyword>
<gene>
    <name evidence="1" type="ORF">ABS768_08195</name>
</gene>
<sequence>MNKYFFFSFLSFFFLVSCSKKVVSSNSIPLRYNGHLYLDVKVQDKVYGNFIFDTGVYGICVDSLFFQENGLGTSTKDIKIEGIGNSTSTGQVITDTIDFEFANNEYRYATLTIMYDFKGLLGEPVDGISGLNTFEQKPYMLDYVSQKIIFTDSVKGYKPVDAEFKDNRIYIPLTITLKNKKKIKGKFLLDTGCTQTILNSHVYMTDGVYNATDKKEVLAKGGFGGDTKGCFLPLKAVELGNFKIKNIIATVSRDSLGMLASPDYMGVIGNDLLDDFNIIFDHQKEKVWVKPNKNFNKNDNKLFRGISFLNKGEYWIVSGIVTDTEPYRKGIRMNDLVLQVNNIPVKDIDLDEFLDSLKVNDNLLLKIKQGNEVKDIKFKLKAFVRS</sequence>
<name>A0ABW8YBR9_9FLAO</name>
<protein>
    <submittedName>
        <fullName evidence="1">Aspartyl protease family protein</fullName>
    </submittedName>
</protein>
<dbReference type="GO" id="GO:0008233">
    <property type="term" value="F:peptidase activity"/>
    <property type="evidence" value="ECO:0007669"/>
    <property type="project" value="UniProtKB-KW"/>
</dbReference>
<dbReference type="GO" id="GO:0006508">
    <property type="term" value="P:proteolysis"/>
    <property type="evidence" value="ECO:0007669"/>
    <property type="project" value="UniProtKB-KW"/>
</dbReference>
<dbReference type="Gene3D" id="2.40.70.10">
    <property type="entry name" value="Acid Proteases"/>
    <property type="match status" value="2"/>
</dbReference>
<dbReference type="Proteomes" id="UP001629059">
    <property type="component" value="Unassembled WGS sequence"/>
</dbReference>
<dbReference type="Gene3D" id="2.30.42.10">
    <property type="match status" value="1"/>
</dbReference>
<dbReference type="InterPro" id="IPR021109">
    <property type="entry name" value="Peptidase_aspartic_dom_sf"/>
</dbReference>